<dbReference type="InterPro" id="IPR001610">
    <property type="entry name" value="PAC"/>
</dbReference>
<dbReference type="InterPro" id="IPR000014">
    <property type="entry name" value="PAS"/>
</dbReference>
<comment type="cofactor">
    <cofactor evidence="1">
        <name>Mg(2+)</name>
        <dbReference type="ChEBI" id="CHEBI:18420"/>
    </cofactor>
</comment>
<dbReference type="PROSITE" id="PS50113">
    <property type="entry name" value="PAC"/>
    <property type="match status" value="3"/>
</dbReference>
<evidence type="ECO:0000256" key="2">
    <source>
        <dbReference type="ARBA" id="ARBA00004533"/>
    </source>
</evidence>
<dbReference type="Pfam" id="PF13426">
    <property type="entry name" value="PAS_9"/>
    <property type="match status" value="1"/>
</dbReference>
<keyword evidence="4" id="KW-0973">c-di-GMP</keyword>
<organism evidence="11 12">
    <name type="scientific">Pseudomonas guineae</name>
    <dbReference type="NCBI Taxonomy" id="425504"/>
    <lineage>
        <taxon>Bacteria</taxon>
        <taxon>Pseudomonadati</taxon>
        <taxon>Pseudomonadota</taxon>
        <taxon>Gammaproteobacteria</taxon>
        <taxon>Pseudomonadales</taxon>
        <taxon>Pseudomonadaceae</taxon>
        <taxon>Pseudomonas</taxon>
    </lineage>
</organism>
<keyword evidence="6" id="KW-0472">Membrane</keyword>
<dbReference type="InterPro" id="IPR013655">
    <property type="entry name" value="PAS_fold_3"/>
</dbReference>
<dbReference type="Gene3D" id="3.30.450.20">
    <property type="entry name" value="PAS domain"/>
    <property type="match status" value="5"/>
</dbReference>
<comment type="catalytic activity">
    <reaction evidence="5">
        <text>3',3'-c-di-GMP + H2O = 5'-phosphoguanylyl(3'-&gt;5')guanosine + H(+)</text>
        <dbReference type="Rhea" id="RHEA:24902"/>
        <dbReference type="ChEBI" id="CHEBI:15377"/>
        <dbReference type="ChEBI" id="CHEBI:15378"/>
        <dbReference type="ChEBI" id="CHEBI:58754"/>
        <dbReference type="ChEBI" id="CHEBI:58805"/>
        <dbReference type="EC" id="3.1.4.52"/>
    </reaction>
    <physiologicalReaction direction="left-to-right" evidence="5">
        <dbReference type="Rhea" id="RHEA:24903"/>
    </physiologicalReaction>
</comment>
<evidence type="ECO:0000313" key="11">
    <source>
        <dbReference type="EMBL" id="SFH97250.1"/>
    </source>
</evidence>
<dbReference type="NCBIfam" id="TIGR00229">
    <property type="entry name" value="sensory_box"/>
    <property type="match status" value="4"/>
</dbReference>
<dbReference type="InterPro" id="IPR052155">
    <property type="entry name" value="Biofilm_reg_signaling"/>
</dbReference>
<dbReference type="CDD" id="cd01949">
    <property type="entry name" value="GGDEF"/>
    <property type="match status" value="1"/>
</dbReference>
<feature type="domain" description="PAS" evidence="7">
    <location>
        <begin position="285"/>
        <end position="327"/>
    </location>
</feature>
<dbReference type="Pfam" id="PF00563">
    <property type="entry name" value="EAL"/>
    <property type="match status" value="1"/>
</dbReference>
<comment type="subcellular location">
    <subcellularLocation>
        <location evidence="2">Cell inner membrane</location>
    </subcellularLocation>
</comment>
<accession>A0A1I3EE32</accession>
<proteinExistence type="predicted"/>
<evidence type="ECO:0000256" key="1">
    <source>
        <dbReference type="ARBA" id="ARBA00001946"/>
    </source>
</evidence>
<dbReference type="SMART" id="SM00267">
    <property type="entry name" value="GGDEF"/>
    <property type="match status" value="1"/>
</dbReference>
<dbReference type="SUPFAM" id="SSF55073">
    <property type="entry name" value="Nucleotide cyclase"/>
    <property type="match status" value="1"/>
</dbReference>
<feature type="domain" description="GGDEF" evidence="10">
    <location>
        <begin position="990"/>
        <end position="1127"/>
    </location>
</feature>
<evidence type="ECO:0000256" key="4">
    <source>
        <dbReference type="ARBA" id="ARBA00022636"/>
    </source>
</evidence>
<evidence type="ECO:0000259" key="9">
    <source>
        <dbReference type="PROSITE" id="PS50883"/>
    </source>
</evidence>
<sequence>MRGPTRGALVVLVLSMLVLLIWQLRQESQQLLENQRQLTLAYSSQLANHLGLSMDLKASAGHALLQGHKQAPGDADEREELLQSLRNVFPTLLSLAWLNEQGDILADSRATGADGLYIDELFQRGRSERFFYSFSANDNGRIYLLLRQNPVGAASSFWVLRMTNQALSSWLQERHLSPHQWLLEDRNVKRVIASNEVRRVNGFMIAPPVTAENLDQSLLEVPLKGSDWQLRALFNERKVRAQQLPQQASKLLLFILCATLTLLALSRLLHEQGTLRALNKASRRSLQQAASVLSAIEERVLVTDRYGQLQYLNPQAEAMFGLSNDEVRDWHLLQLLPRLDPLLLHETALHNDLGPDLVEIQHNGLVHLYDISRSDLSEDNRRTGFVWVLRDVTEEQQASQVLKETRRRYQDIFDGTGTALCVLDLSELHEYLKAQQLHDIPRLQRWLESDPQHHAELSQRMRLTETNQVALQLLGVNSSEQAWGHLFDSGPLLPNGFRLQLLKTLLSGSGQLEMERQIITPQGHERHLWLLLRLPSSSDDLRAVTLSISDITNRKRIETSLLERERFWSDVVSAVPDTIYVHDITARRVMYSNNHLGPQLGYSKAEMHQLGEHLWEKLLHPDDVELYQRMRNIQQVLGKGRLMQFELRWRHRDGSWHWFDIREQALAHDDNGRVSRLIGVAKDITEQITRSESLSTSEQRYRLLAESISDVIFSTNSHLKLNYVSPSVMPVLGYDSEWALANGFQSLATNPRQLSGFYALLERVRNALGAPQRMAELRSRFVPQLFVFDALRADGRKIPVELRLVPMWDDSGRFEGLLGVGRDISLQRRAEKDLRMAATVFEHSTAAILVTDPAGYIVQVNHAFSRVSGYSSKQILDQLPSMLTADTQQASHLGFVIKQLNQQGSWEGEVWLKRKNGEKFPAWVGITAVKDDEGDLVSYVCFFSDISERKASEQRIHRLAYYDALTQLPNRTLFQDRLHSALQHGERHQEWVVLMFLDLDRFKPINDSLGHAAGDRMLKEVAMRLCACVDSDDTVARMGGDEFTLLLQSEPLREGALTRAIHVGEQILASLAQPFILEGREFFVTASIGIALSPQDGNELSQLMKNADTAMYHAKERGKNNFQFYQADMNASALQRLELESDLRHALEQNEFKLYYQPQFSGDGKRLTGAEALLRWQHPQRGLVPPDAFIPVLEELGLVVQVGDWVLRESCRQLAEWRQANIRVPKISVNLSARQFAEGDLHQRIALILEQSGIPANSLELELTESILMEDVANAMQTLSSLKQLGVFIAIDDFGTGYSSLNYLKQFPLDVLKIDRSFVDGLPHGEQDGQIARAIIAMAHSLNLTVIAEGVETLAQLDFLRSHDCDEVQGFLLGRPMPAHQFTALFTGTALFMLG</sequence>
<feature type="domain" description="PAS" evidence="7">
    <location>
        <begin position="697"/>
        <end position="737"/>
    </location>
</feature>
<feature type="domain" description="EAL" evidence="9">
    <location>
        <begin position="1136"/>
        <end position="1390"/>
    </location>
</feature>
<evidence type="ECO:0000256" key="5">
    <source>
        <dbReference type="ARBA" id="ARBA00051114"/>
    </source>
</evidence>
<dbReference type="PANTHER" id="PTHR44757:SF2">
    <property type="entry name" value="BIOFILM ARCHITECTURE MAINTENANCE PROTEIN MBAA"/>
    <property type="match status" value="1"/>
</dbReference>
<dbReference type="STRING" id="425504.SAMN05216206_0932"/>
<dbReference type="RefSeq" id="WP_090240118.1">
    <property type="nucleotide sequence ID" value="NZ_FOQL01000001.1"/>
</dbReference>
<dbReference type="OrthoDB" id="9804951at2"/>
<evidence type="ECO:0000256" key="6">
    <source>
        <dbReference type="SAM" id="Phobius"/>
    </source>
</evidence>
<dbReference type="SUPFAM" id="SSF55785">
    <property type="entry name" value="PYP-like sensor domain (PAS domain)"/>
    <property type="match status" value="5"/>
</dbReference>
<dbReference type="SUPFAM" id="SSF141868">
    <property type="entry name" value="EAL domain-like"/>
    <property type="match status" value="1"/>
</dbReference>
<dbReference type="PROSITE" id="PS50883">
    <property type="entry name" value="EAL"/>
    <property type="match status" value="1"/>
</dbReference>
<dbReference type="FunFam" id="3.30.70.270:FF:000001">
    <property type="entry name" value="Diguanylate cyclase domain protein"/>
    <property type="match status" value="1"/>
</dbReference>
<protein>
    <recommendedName>
        <fullName evidence="3">cyclic-guanylate-specific phosphodiesterase</fullName>
        <ecNumber evidence="3">3.1.4.52</ecNumber>
    </recommendedName>
</protein>
<name>A0A1I3EE32_9PSED</name>
<evidence type="ECO:0000259" key="8">
    <source>
        <dbReference type="PROSITE" id="PS50113"/>
    </source>
</evidence>
<feature type="domain" description="PAC" evidence="8">
    <location>
        <begin position="906"/>
        <end position="958"/>
    </location>
</feature>
<evidence type="ECO:0000313" key="12">
    <source>
        <dbReference type="Proteomes" id="UP000243606"/>
    </source>
</evidence>
<dbReference type="Gene3D" id="3.20.20.450">
    <property type="entry name" value="EAL domain"/>
    <property type="match status" value="1"/>
</dbReference>
<evidence type="ECO:0000259" key="10">
    <source>
        <dbReference type="PROSITE" id="PS50887"/>
    </source>
</evidence>
<feature type="transmembrane region" description="Helical" evidence="6">
    <location>
        <begin position="6"/>
        <end position="24"/>
    </location>
</feature>
<dbReference type="InterPro" id="IPR000700">
    <property type="entry name" value="PAS-assoc_C"/>
</dbReference>
<dbReference type="InterPro" id="IPR043128">
    <property type="entry name" value="Rev_trsase/Diguanyl_cyclase"/>
</dbReference>
<dbReference type="Pfam" id="PF00989">
    <property type="entry name" value="PAS"/>
    <property type="match status" value="1"/>
</dbReference>
<dbReference type="InterPro" id="IPR000160">
    <property type="entry name" value="GGDEF_dom"/>
</dbReference>
<dbReference type="Pfam" id="PF00990">
    <property type="entry name" value="GGDEF"/>
    <property type="match status" value="1"/>
</dbReference>
<dbReference type="SMART" id="SM00086">
    <property type="entry name" value="PAC"/>
    <property type="match status" value="4"/>
</dbReference>
<dbReference type="GO" id="GO:0071732">
    <property type="term" value="P:cellular response to nitric oxide"/>
    <property type="evidence" value="ECO:0007669"/>
    <property type="project" value="UniProtKB-ARBA"/>
</dbReference>
<reference evidence="12" key="1">
    <citation type="submission" date="2016-10" db="EMBL/GenBank/DDBJ databases">
        <authorList>
            <person name="Varghese N."/>
            <person name="Submissions S."/>
        </authorList>
    </citation>
    <scope>NUCLEOTIDE SEQUENCE [LARGE SCALE GENOMIC DNA]</scope>
    <source>
        <strain evidence="12">LMG 24016</strain>
    </source>
</reference>
<gene>
    <name evidence="11" type="ORF">SAMN05216206_0932</name>
</gene>
<dbReference type="GO" id="GO:0071111">
    <property type="term" value="F:cyclic-guanylate-specific phosphodiesterase activity"/>
    <property type="evidence" value="ECO:0007669"/>
    <property type="project" value="UniProtKB-EC"/>
</dbReference>
<dbReference type="InterPro" id="IPR001633">
    <property type="entry name" value="EAL_dom"/>
</dbReference>
<dbReference type="PANTHER" id="PTHR44757">
    <property type="entry name" value="DIGUANYLATE CYCLASE DGCP"/>
    <property type="match status" value="1"/>
</dbReference>
<dbReference type="CDD" id="cd00130">
    <property type="entry name" value="PAS"/>
    <property type="match status" value="3"/>
</dbReference>
<keyword evidence="12" id="KW-1185">Reference proteome</keyword>
<dbReference type="PROSITE" id="PS50887">
    <property type="entry name" value="GGDEF"/>
    <property type="match status" value="1"/>
</dbReference>
<feature type="domain" description="PAS" evidence="7">
    <location>
        <begin position="564"/>
        <end position="640"/>
    </location>
</feature>
<feature type="domain" description="PAS" evidence="7">
    <location>
        <begin position="833"/>
        <end position="878"/>
    </location>
</feature>
<feature type="domain" description="PAC" evidence="8">
    <location>
        <begin position="784"/>
        <end position="836"/>
    </location>
</feature>
<dbReference type="CDD" id="cd18773">
    <property type="entry name" value="PDC1_HK_sensor"/>
    <property type="match status" value="1"/>
</dbReference>
<dbReference type="EC" id="3.1.4.52" evidence="3"/>
<keyword evidence="6" id="KW-1133">Transmembrane helix</keyword>
<feature type="domain" description="PAC" evidence="8">
    <location>
        <begin position="643"/>
        <end position="696"/>
    </location>
</feature>
<dbReference type="EMBL" id="FOQL01000001">
    <property type="protein sequence ID" value="SFH97250.1"/>
    <property type="molecule type" value="Genomic_DNA"/>
</dbReference>
<dbReference type="FunFam" id="3.20.20.450:FF:000001">
    <property type="entry name" value="Cyclic di-GMP phosphodiesterase yahA"/>
    <property type="match status" value="1"/>
</dbReference>
<dbReference type="GO" id="GO:0006355">
    <property type="term" value="P:regulation of DNA-templated transcription"/>
    <property type="evidence" value="ECO:0007669"/>
    <property type="project" value="InterPro"/>
</dbReference>
<dbReference type="Pfam" id="PF08447">
    <property type="entry name" value="PAS_3"/>
    <property type="match status" value="1"/>
</dbReference>
<dbReference type="GO" id="GO:0005886">
    <property type="term" value="C:plasma membrane"/>
    <property type="evidence" value="ECO:0007669"/>
    <property type="project" value="UniProtKB-SubCell"/>
</dbReference>
<evidence type="ECO:0000256" key="3">
    <source>
        <dbReference type="ARBA" id="ARBA00012282"/>
    </source>
</evidence>
<dbReference type="NCBIfam" id="TIGR00254">
    <property type="entry name" value="GGDEF"/>
    <property type="match status" value="1"/>
</dbReference>
<dbReference type="InterPro" id="IPR035919">
    <property type="entry name" value="EAL_sf"/>
</dbReference>
<dbReference type="SMART" id="SM00052">
    <property type="entry name" value="EAL"/>
    <property type="match status" value="1"/>
</dbReference>
<keyword evidence="6" id="KW-0812">Transmembrane</keyword>
<dbReference type="InterPro" id="IPR013767">
    <property type="entry name" value="PAS_fold"/>
</dbReference>
<evidence type="ECO:0000259" key="7">
    <source>
        <dbReference type="PROSITE" id="PS50112"/>
    </source>
</evidence>
<dbReference type="PROSITE" id="PS50112">
    <property type="entry name" value="PAS"/>
    <property type="match status" value="4"/>
</dbReference>
<dbReference type="SMART" id="SM00091">
    <property type="entry name" value="PAS"/>
    <property type="match status" value="5"/>
</dbReference>
<dbReference type="Gene3D" id="3.30.70.270">
    <property type="match status" value="1"/>
</dbReference>
<dbReference type="InterPro" id="IPR035965">
    <property type="entry name" value="PAS-like_dom_sf"/>
</dbReference>
<dbReference type="CDD" id="cd01948">
    <property type="entry name" value="EAL"/>
    <property type="match status" value="1"/>
</dbReference>
<dbReference type="Proteomes" id="UP000243606">
    <property type="component" value="Unassembled WGS sequence"/>
</dbReference>
<dbReference type="Pfam" id="PF13188">
    <property type="entry name" value="PAS_8"/>
    <property type="match status" value="1"/>
</dbReference>
<dbReference type="InterPro" id="IPR029787">
    <property type="entry name" value="Nucleotide_cyclase"/>
</dbReference>